<keyword evidence="4" id="KW-1185">Reference proteome</keyword>
<dbReference type="Pfam" id="PF15998">
    <property type="entry name" value="DUF4773"/>
    <property type="match status" value="1"/>
</dbReference>
<comment type="caution">
    <text evidence="3">The sequence shown here is derived from an EMBL/GenBank/DDBJ whole genome shotgun (WGS) entry which is preliminary data.</text>
</comment>
<dbReference type="PANTHER" id="PTHR36299:SF3">
    <property type="entry name" value="FI03431P"/>
    <property type="match status" value="1"/>
</dbReference>
<feature type="compositionally biased region" description="Acidic residues" evidence="1">
    <location>
        <begin position="393"/>
        <end position="413"/>
    </location>
</feature>
<gene>
    <name evidence="3" type="ORF">J437_LFUL009377</name>
</gene>
<feature type="compositionally biased region" description="Acidic residues" evidence="1">
    <location>
        <begin position="150"/>
        <end position="207"/>
    </location>
</feature>
<feature type="compositionally biased region" description="Low complexity" evidence="1">
    <location>
        <begin position="313"/>
        <end position="328"/>
    </location>
</feature>
<evidence type="ECO:0000259" key="2">
    <source>
        <dbReference type="Pfam" id="PF15998"/>
    </source>
</evidence>
<feature type="compositionally biased region" description="Acidic residues" evidence="1">
    <location>
        <begin position="523"/>
        <end position="567"/>
    </location>
</feature>
<sequence>MRLETRDGRGVKNQKQDEGTQNRYCTCSTESCNCCRDFSLPVIPIRGPGCATLQYLQGDNMALSMKFGDRVLTNTTISGRKPRPVCMNLPGGYSQFCGRVYGISRDPEAFHACLGVEIRALDDVEAALRLSCFRFSPEGLRVEPGKPIPPDEDDEDEDEDDYGFGVDDDDDDEDEEEEEDETEESEDEDDDDVDELDAAGVGDDNEISTDYAGFSILGDLFGFGDDSLEEPPKKKPNKKVPTPAPVAVVDKVPQQQPAPVAVVVHVSPLHNTPVVIETITQSVNNNKDTSTVAPSSAPTKAPNKARPKPRPTKAPTQIPAEAPTKAPEVVPPKVPEAAPTTMPSVASTEAPFQAITSTEFTVNVLQDGQTLQPMVEEAENEKDSMMEATTMVQEEENMEEENNEEGENMSEEMENVPAADIMTNEEAMEDEKAEEATEEVGIGVVKDEEPQAEQGIMMTTEMTSEPMETATVTEAPKLPPTPQASPTAPAVVTTTAGKDEDEEEADSVVEEVEEAVATVMGQGEEDEEDEDDEESEEEDEENTEGDKEDDDYDLGVDLDDLEEEEGDKTEAAPTEDVSESPRPASGERRWRKRKNRLDHIIWH</sequence>
<dbReference type="EMBL" id="KZ308367">
    <property type="protein sequence ID" value="KAG8228332.1"/>
    <property type="molecule type" value="Genomic_DNA"/>
</dbReference>
<dbReference type="PANTHER" id="PTHR36299">
    <property type="entry name" value="AGAP008005-PA"/>
    <property type="match status" value="1"/>
</dbReference>
<feature type="region of interest" description="Disordered" evidence="1">
    <location>
        <begin position="141"/>
        <end position="207"/>
    </location>
</feature>
<dbReference type="OrthoDB" id="5952164at2759"/>
<feature type="compositionally biased region" description="Acidic residues" evidence="1">
    <location>
        <begin position="427"/>
        <end position="438"/>
    </location>
</feature>
<accession>A0A8K0K4R6</accession>
<feature type="compositionally biased region" description="Polar residues" evidence="1">
    <location>
        <begin position="281"/>
        <end position="296"/>
    </location>
</feature>
<feature type="compositionally biased region" description="Low complexity" evidence="1">
    <location>
        <begin position="457"/>
        <end position="469"/>
    </location>
</feature>
<feature type="region of interest" description="Disordered" evidence="1">
    <location>
        <begin position="392"/>
        <end position="413"/>
    </location>
</feature>
<name>A0A8K0K4R6_LADFU</name>
<evidence type="ECO:0000256" key="1">
    <source>
        <dbReference type="SAM" id="MobiDB-lite"/>
    </source>
</evidence>
<evidence type="ECO:0000313" key="4">
    <source>
        <dbReference type="Proteomes" id="UP000792457"/>
    </source>
</evidence>
<protein>
    <recommendedName>
        <fullName evidence="2">DUF4773 domain-containing protein</fullName>
    </recommendedName>
</protein>
<dbReference type="InterPro" id="IPR031941">
    <property type="entry name" value="DUF4773"/>
</dbReference>
<feature type="compositionally biased region" description="Low complexity" evidence="1">
    <location>
        <begin position="484"/>
        <end position="496"/>
    </location>
</feature>
<reference evidence="3" key="2">
    <citation type="submission" date="2017-10" db="EMBL/GenBank/DDBJ databases">
        <title>Ladona fulva Genome sequencing and assembly.</title>
        <authorList>
            <person name="Murali S."/>
            <person name="Richards S."/>
            <person name="Bandaranaike D."/>
            <person name="Bellair M."/>
            <person name="Blankenburg K."/>
            <person name="Chao H."/>
            <person name="Dinh H."/>
            <person name="Doddapaneni H."/>
            <person name="Dugan-Rocha S."/>
            <person name="Elkadiri S."/>
            <person name="Gnanaolivu R."/>
            <person name="Hernandez B."/>
            <person name="Skinner E."/>
            <person name="Javaid M."/>
            <person name="Lee S."/>
            <person name="Li M."/>
            <person name="Ming W."/>
            <person name="Munidasa M."/>
            <person name="Muniz J."/>
            <person name="Nguyen L."/>
            <person name="Hughes D."/>
            <person name="Osuji N."/>
            <person name="Pu L.-L."/>
            <person name="Puazo M."/>
            <person name="Qu C."/>
            <person name="Quiroz J."/>
            <person name="Raj R."/>
            <person name="Weissenberger G."/>
            <person name="Xin Y."/>
            <person name="Zou X."/>
            <person name="Han Y."/>
            <person name="Worley K."/>
            <person name="Muzny D."/>
            <person name="Gibbs R."/>
        </authorList>
    </citation>
    <scope>NUCLEOTIDE SEQUENCE</scope>
    <source>
        <strain evidence="3">Sampled in the wild</strain>
    </source>
</reference>
<proteinExistence type="predicted"/>
<feature type="region of interest" description="Disordered" evidence="1">
    <location>
        <begin position="427"/>
        <end position="591"/>
    </location>
</feature>
<evidence type="ECO:0000313" key="3">
    <source>
        <dbReference type="EMBL" id="KAG8228332.1"/>
    </source>
</evidence>
<dbReference type="Proteomes" id="UP000792457">
    <property type="component" value="Unassembled WGS sequence"/>
</dbReference>
<feature type="domain" description="DUF4773" evidence="2">
    <location>
        <begin position="24"/>
        <end position="139"/>
    </location>
</feature>
<dbReference type="AlphaFoldDB" id="A0A8K0K4R6"/>
<feature type="compositionally biased region" description="Acidic residues" evidence="1">
    <location>
        <begin position="499"/>
        <end position="514"/>
    </location>
</feature>
<reference evidence="3" key="1">
    <citation type="submission" date="2013-04" db="EMBL/GenBank/DDBJ databases">
        <authorList>
            <person name="Qu J."/>
            <person name="Murali S.C."/>
            <person name="Bandaranaike D."/>
            <person name="Bellair M."/>
            <person name="Blankenburg K."/>
            <person name="Chao H."/>
            <person name="Dinh H."/>
            <person name="Doddapaneni H."/>
            <person name="Downs B."/>
            <person name="Dugan-Rocha S."/>
            <person name="Elkadiri S."/>
            <person name="Gnanaolivu R.D."/>
            <person name="Hernandez B."/>
            <person name="Javaid M."/>
            <person name="Jayaseelan J.C."/>
            <person name="Lee S."/>
            <person name="Li M."/>
            <person name="Ming W."/>
            <person name="Munidasa M."/>
            <person name="Muniz J."/>
            <person name="Nguyen L."/>
            <person name="Ongeri F."/>
            <person name="Osuji N."/>
            <person name="Pu L.-L."/>
            <person name="Puazo M."/>
            <person name="Qu C."/>
            <person name="Quiroz J."/>
            <person name="Raj R."/>
            <person name="Weissenberger G."/>
            <person name="Xin Y."/>
            <person name="Zou X."/>
            <person name="Han Y."/>
            <person name="Richards S."/>
            <person name="Worley K."/>
            <person name="Muzny D."/>
            <person name="Gibbs R."/>
        </authorList>
    </citation>
    <scope>NUCLEOTIDE SEQUENCE</scope>
    <source>
        <strain evidence="3">Sampled in the wild</strain>
    </source>
</reference>
<feature type="region of interest" description="Disordered" evidence="1">
    <location>
        <begin position="281"/>
        <end position="345"/>
    </location>
</feature>
<organism evidence="3 4">
    <name type="scientific">Ladona fulva</name>
    <name type="common">Scarce chaser dragonfly</name>
    <name type="synonym">Libellula fulva</name>
    <dbReference type="NCBI Taxonomy" id="123851"/>
    <lineage>
        <taxon>Eukaryota</taxon>
        <taxon>Metazoa</taxon>
        <taxon>Ecdysozoa</taxon>
        <taxon>Arthropoda</taxon>
        <taxon>Hexapoda</taxon>
        <taxon>Insecta</taxon>
        <taxon>Pterygota</taxon>
        <taxon>Palaeoptera</taxon>
        <taxon>Odonata</taxon>
        <taxon>Epiprocta</taxon>
        <taxon>Anisoptera</taxon>
        <taxon>Libelluloidea</taxon>
        <taxon>Libellulidae</taxon>
        <taxon>Ladona</taxon>
    </lineage>
</organism>
<feature type="region of interest" description="Disordered" evidence="1">
    <location>
        <begin position="223"/>
        <end position="245"/>
    </location>
</feature>